<dbReference type="InterPro" id="IPR043917">
    <property type="entry name" value="DUF5753"/>
</dbReference>
<gene>
    <name evidence="2" type="ORF">AOB60_00675</name>
</gene>
<organism evidence="2 3">
    <name type="scientific">Streptomyces noursei</name>
    <name type="common">Streptomyces albulus</name>
    <dbReference type="NCBI Taxonomy" id="1971"/>
    <lineage>
        <taxon>Bacteria</taxon>
        <taxon>Bacillati</taxon>
        <taxon>Actinomycetota</taxon>
        <taxon>Actinomycetes</taxon>
        <taxon>Kitasatosporales</taxon>
        <taxon>Streptomycetaceae</taxon>
        <taxon>Streptomyces</taxon>
    </lineage>
</organism>
<dbReference type="Pfam" id="PF13560">
    <property type="entry name" value="HTH_31"/>
    <property type="match status" value="1"/>
</dbReference>
<dbReference type="SUPFAM" id="SSF47413">
    <property type="entry name" value="lambda repressor-like DNA-binding domains"/>
    <property type="match status" value="1"/>
</dbReference>
<name>A0A2N8PR18_STRNR</name>
<evidence type="ECO:0000259" key="1">
    <source>
        <dbReference type="PROSITE" id="PS50943"/>
    </source>
</evidence>
<protein>
    <recommendedName>
        <fullName evidence="1">HTH cro/C1-type domain-containing protein</fullName>
    </recommendedName>
</protein>
<dbReference type="CDD" id="cd00093">
    <property type="entry name" value="HTH_XRE"/>
    <property type="match status" value="1"/>
</dbReference>
<dbReference type="SMART" id="SM00530">
    <property type="entry name" value="HTH_XRE"/>
    <property type="match status" value="1"/>
</dbReference>
<keyword evidence="3" id="KW-1185">Reference proteome</keyword>
<proteinExistence type="predicted"/>
<dbReference type="EMBL" id="LJSN01000001">
    <property type="protein sequence ID" value="PNE43472.1"/>
    <property type="molecule type" value="Genomic_DNA"/>
</dbReference>
<accession>A0A2N8PR18</accession>
<sequence>MLGAQQKALREKKGLTREELGKRAGYSTGHVGEVETAKRKPTLQYVESVDRALGTDGVLLTVAQELLESKHPEWFEEYALTEARARRLYSYSAHTIDGLLQTEEHARAVLSMNVPTLDVERVEELVSARLDRQKLLTRKPQPTLSFVLEQVTLERPIGGVEVHKRQLEHLIACAELRNVSIQVMETNVTSHVGLDGPMILLETPEGTTLGYVEVQGVNRIVTNPVWVGDLEQRYGIIRSQALSPERSLDLIKAMAGAL</sequence>
<evidence type="ECO:0000313" key="3">
    <source>
        <dbReference type="Proteomes" id="UP000236047"/>
    </source>
</evidence>
<dbReference type="InterPro" id="IPR001387">
    <property type="entry name" value="Cro/C1-type_HTH"/>
</dbReference>
<dbReference type="PROSITE" id="PS50943">
    <property type="entry name" value="HTH_CROC1"/>
    <property type="match status" value="1"/>
</dbReference>
<dbReference type="GO" id="GO:0003677">
    <property type="term" value="F:DNA binding"/>
    <property type="evidence" value="ECO:0007669"/>
    <property type="project" value="InterPro"/>
</dbReference>
<dbReference type="AlphaFoldDB" id="A0A2N8PR18"/>
<reference evidence="3" key="1">
    <citation type="submission" date="2015-09" db="EMBL/GenBank/DDBJ databases">
        <authorList>
            <person name="Graham D.E."/>
            <person name="Mahan K.M."/>
            <person name="Klingeman D.M."/>
            <person name="Fida T."/>
            <person name="Giannone R.J."/>
            <person name="Hettich R.L."/>
            <person name="Parry R.J."/>
            <person name="Spain J.C."/>
        </authorList>
    </citation>
    <scope>NUCLEOTIDE SEQUENCE [LARGE SCALE GENOMIC DNA]</scope>
    <source>
        <strain evidence="3">JCM 4701</strain>
    </source>
</reference>
<dbReference type="Gene3D" id="1.10.260.40">
    <property type="entry name" value="lambda repressor-like DNA-binding domains"/>
    <property type="match status" value="1"/>
</dbReference>
<dbReference type="Pfam" id="PF19054">
    <property type="entry name" value="DUF5753"/>
    <property type="match status" value="1"/>
</dbReference>
<dbReference type="Proteomes" id="UP000236047">
    <property type="component" value="Unassembled WGS sequence"/>
</dbReference>
<feature type="domain" description="HTH cro/C1-type" evidence="1">
    <location>
        <begin position="7"/>
        <end position="60"/>
    </location>
</feature>
<evidence type="ECO:0000313" key="2">
    <source>
        <dbReference type="EMBL" id="PNE43472.1"/>
    </source>
</evidence>
<comment type="caution">
    <text evidence="2">The sequence shown here is derived from an EMBL/GenBank/DDBJ whole genome shotgun (WGS) entry which is preliminary data.</text>
</comment>
<dbReference type="InterPro" id="IPR010982">
    <property type="entry name" value="Lambda_DNA-bd_dom_sf"/>
</dbReference>